<dbReference type="EMBL" id="JAUQSX010000010">
    <property type="protein sequence ID" value="MDO7848442.1"/>
    <property type="molecule type" value="Genomic_DNA"/>
</dbReference>
<gene>
    <name evidence="2" type="ORF">Q5H92_18900</name>
</gene>
<keyword evidence="3" id="KW-1185">Reference proteome</keyword>
<dbReference type="RefSeq" id="WP_305013116.1">
    <property type="nucleotide sequence ID" value="NZ_JAUQSX010000010.1"/>
</dbReference>
<dbReference type="Pfam" id="PF13021">
    <property type="entry name" value="DUF3885"/>
    <property type="match status" value="1"/>
</dbReference>
<protein>
    <recommendedName>
        <fullName evidence="1">DUF3885 domain-containing protein</fullName>
    </recommendedName>
</protein>
<sequence>MTAVQFDQFWLSRFPHTPPISHYFRHDYGDKWFRIHSLPESKRYANTEAEWETLLTRQNAVITDVLGLDTSILLVTGDYLYDELSAEEVDFTLDSVLTLESIAGLPFEPATRTDLHRMDPEEYDSGRIYQPFFCEQIWRPHQFDAVLKDIADDCTRVLFIALERECIAVPYDGGVDLFLPTAEARDTYRTKYQAWLSSREDGL</sequence>
<dbReference type="Proteomes" id="UP001167796">
    <property type="component" value="Unassembled WGS sequence"/>
</dbReference>
<name>A0ABT9AEZ7_9BACT</name>
<evidence type="ECO:0000313" key="3">
    <source>
        <dbReference type="Proteomes" id="UP001167796"/>
    </source>
</evidence>
<comment type="caution">
    <text evidence="2">The sequence shown here is derived from an EMBL/GenBank/DDBJ whole genome shotgun (WGS) entry which is preliminary data.</text>
</comment>
<proteinExistence type="predicted"/>
<feature type="domain" description="DUF3885" evidence="1">
    <location>
        <begin position="20"/>
        <end position="199"/>
    </location>
</feature>
<organism evidence="2 3">
    <name type="scientific">Hymenobacter mellowenesis</name>
    <dbReference type="NCBI Taxonomy" id="3063995"/>
    <lineage>
        <taxon>Bacteria</taxon>
        <taxon>Pseudomonadati</taxon>
        <taxon>Bacteroidota</taxon>
        <taxon>Cytophagia</taxon>
        <taxon>Cytophagales</taxon>
        <taxon>Hymenobacteraceae</taxon>
        <taxon>Hymenobacter</taxon>
    </lineage>
</organism>
<reference evidence="2" key="1">
    <citation type="submission" date="2023-07" db="EMBL/GenBank/DDBJ databases">
        <authorList>
            <person name="Kim M.K."/>
        </authorList>
    </citation>
    <scope>NUCLEOTIDE SEQUENCE</scope>
    <source>
        <strain evidence="2">M29</strain>
    </source>
</reference>
<dbReference type="InterPro" id="IPR024976">
    <property type="entry name" value="DUF3885"/>
</dbReference>
<evidence type="ECO:0000313" key="2">
    <source>
        <dbReference type="EMBL" id="MDO7848442.1"/>
    </source>
</evidence>
<evidence type="ECO:0000259" key="1">
    <source>
        <dbReference type="Pfam" id="PF13021"/>
    </source>
</evidence>
<accession>A0ABT9AEZ7</accession>